<protein>
    <submittedName>
        <fullName evidence="2">F-box domain-containing protein</fullName>
    </submittedName>
</protein>
<reference evidence="2" key="1">
    <citation type="submission" date="2022-11" db="UniProtKB">
        <authorList>
            <consortium name="WormBaseParasite"/>
        </authorList>
    </citation>
    <scope>IDENTIFICATION</scope>
</reference>
<name>A0A914HC56_GLORO</name>
<keyword evidence="1" id="KW-1185">Reference proteome</keyword>
<proteinExistence type="predicted"/>
<sequence length="352" mass="40698">MISSTEMEHSYGTQLCGMQIWLPTELWTDSFKMLSRRELLRHVQPVCRRFHAICEQNVPNVHVIEHFDPFLEGLAKNLPEANRQFDDLRGEVLLHVKQVGNPAFNKRLYRAQMCVLKYSLVLFRGCQLTLLLDNFPREQLREMFAYLDILQPMRPTQLNMLKVTDSSKFWQLDELLRIPTILHCPRLSIFGLPNTRTAPSAEVIAHWAHYLPTNCDHSDDGSKTLSSDGRIILVDFILPSACAELIELCKTNLLQAETEADRRPFLIHFQTTGPPTDSPSPWRIEHRRTGEVLLFERISTDQTNYFRLRRCLADVLGDAEQFYRKIFKNGFSNFRATPTAGDGIEPPMLTIR</sequence>
<dbReference type="AlphaFoldDB" id="A0A914HC56"/>
<evidence type="ECO:0000313" key="1">
    <source>
        <dbReference type="Proteomes" id="UP000887572"/>
    </source>
</evidence>
<dbReference type="WBParaSite" id="Gr19_v10_g15248.t1">
    <property type="protein sequence ID" value="Gr19_v10_g15248.t1"/>
    <property type="gene ID" value="Gr19_v10_g15248"/>
</dbReference>
<organism evidence="1 2">
    <name type="scientific">Globodera rostochiensis</name>
    <name type="common">Golden nematode worm</name>
    <name type="synonym">Heterodera rostochiensis</name>
    <dbReference type="NCBI Taxonomy" id="31243"/>
    <lineage>
        <taxon>Eukaryota</taxon>
        <taxon>Metazoa</taxon>
        <taxon>Ecdysozoa</taxon>
        <taxon>Nematoda</taxon>
        <taxon>Chromadorea</taxon>
        <taxon>Rhabditida</taxon>
        <taxon>Tylenchina</taxon>
        <taxon>Tylenchomorpha</taxon>
        <taxon>Tylenchoidea</taxon>
        <taxon>Heteroderidae</taxon>
        <taxon>Heteroderinae</taxon>
        <taxon>Globodera</taxon>
    </lineage>
</organism>
<dbReference type="Proteomes" id="UP000887572">
    <property type="component" value="Unplaced"/>
</dbReference>
<evidence type="ECO:0000313" key="2">
    <source>
        <dbReference type="WBParaSite" id="Gr19_v10_g15248.t1"/>
    </source>
</evidence>
<accession>A0A914HC56</accession>
<dbReference type="CDD" id="cd09917">
    <property type="entry name" value="F-box_SF"/>
    <property type="match status" value="1"/>
</dbReference>